<keyword evidence="3 6" id="KW-0815">Transposition</keyword>
<organism evidence="8 9">
    <name type="scientific">Candidatus Enterovibrio escicola</name>
    <dbReference type="NCBI Taxonomy" id="1927127"/>
    <lineage>
        <taxon>Bacteria</taxon>
        <taxon>Pseudomonadati</taxon>
        <taxon>Pseudomonadota</taxon>
        <taxon>Gammaproteobacteria</taxon>
        <taxon>Vibrionales</taxon>
        <taxon>Vibrionaceae</taxon>
        <taxon>Enterovibrio</taxon>
    </lineage>
</organism>
<name>A0A2A5T0Y4_9GAMM</name>
<dbReference type="PANTHER" id="PTHR33217">
    <property type="entry name" value="TRANSPOSASE FOR INSERTION SEQUENCE ELEMENT IS1081"/>
    <property type="match status" value="1"/>
</dbReference>
<evidence type="ECO:0000256" key="1">
    <source>
        <dbReference type="ARBA" id="ARBA00002190"/>
    </source>
</evidence>
<dbReference type="GO" id="GO:0003677">
    <property type="term" value="F:DNA binding"/>
    <property type="evidence" value="ECO:0007669"/>
    <property type="project" value="UniProtKB-UniRule"/>
</dbReference>
<gene>
    <name evidence="8" type="ORF">BTN49_2599</name>
</gene>
<evidence type="ECO:0000256" key="3">
    <source>
        <dbReference type="ARBA" id="ARBA00022578"/>
    </source>
</evidence>
<evidence type="ECO:0000256" key="6">
    <source>
        <dbReference type="RuleBase" id="RU365089"/>
    </source>
</evidence>
<sequence length="93" mass="10831">MAETQQEAHKAFRQFEIRYGVKYPKAAECLTKDKVEMLAFYNFHAEHWTYIQKINPIESMFATGRLRTNKTKNCESQKNDTGNGLQTDVNRLG</sequence>
<comment type="function">
    <text evidence="1 6">Required for the transposition of the insertion element.</text>
</comment>
<dbReference type="PANTHER" id="PTHR33217:SF9">
    <property type="entry name" value="MUTATOR FAMILY TRANSPOSASE"/>
    <property type="match status" value="1"/>
</dbReference>
<dbReference type="Pfam" id="PF00872">
    <property type="entry name" value="Transposase_mut"/>
    <property type="match status" value="1"/>
</dbReference>
<keyword evidence="5 6" id="KW-0233">DNA recombination</keyword>
<dbReference type="AlphaFoldDB" id="A0A2A5T0Y4"/>
<dbReference type="GO" id="GO:0006313">
    <property type="term" value="P:DNA transposition"/>
    <property type="evidence" value="ECO:0007669"/>
    <property type="project" value="UniProtKB-UniRule"/>
</dbReference>
<reference evidence="9" key="1">
    <citation type="submission" date="2017-04" db="EMBL/GenBank/DDBJ databases">
        <title>Genome evolution of the luminous symbionts of deep sea anglerfish.</title>
        <authorList>
            <person name="Hendry T.A."/>
        </authorList>
    </citation>
    <scope>NUCLEOTIDE SEQUENCE [LARGE SCALE GENOMIC DNA]</scope>
</reference>
<feature type="compositionally biased region" description="Polar residues" evidence="7">
    <location>
        <begin position="79"/>
        <end position="93"/>
    </location>
</feature>
<keyword evidence="9" id="KW-1185">Reference proteome</keyword>
<dbReference type="EMBL" id="NBYY01000030">
    <property type="protein sequence ID" value="PCS21778.1"/>
    <property type="molecule type" value="Genomic_DNA"/>
</dbReference>
<keyword evidence="4 6" id="KW-0238">DNA-binding</keyword>
<dbReference type="GO" id="GO:0004803">
    <property type="term" value="F:transposase activity"/>
    <property type="evidence" value="ECO:0007669"/>
    <property type="project" value="UniProtKB-UniRule"/>
</dbReference>
<evidence type="ECO:0000313" key="9">
    <source>
        <dbReference type="Proteomes" id="UP000219020"/>
    </source>
</evidence>
<comment type="similarity">
    <text evidence="2 6">Belongs to the transposase mutator family.</text>
</comment>
<evidence type="ECO:0000256" key="7">
    <source>
        <dbReference type="SAM" id="MobiDB-lite"/>
    </source>
</evidence>
<evidence type="ECO:0000256" key="4">
    <source>
        <dbReference type="ARBA" id="ARBA00023125"/>
    </source>
</evidence>
<keyword evidence="6" id="KW-0814">Transposable element</keyword>
<evidence type="ECO:0000256" key="2">
    <source>
        <dbReference type="ARBA" id="ARBA00010961"/>
    </source>
</evidence>
<proteinExistence type="inferred from homology"/>
<dbReference type="Proteomes" id="UP000219020">
    <property type="component" value="Unassembled WGS sequence"/>
</dbReference>
<protein>
    <recommendedName>
        <fullName evidence="6">Mutator family transposase</fullName>
    </recommendedName>
</protein>
<dbReference type="InterPro" id="IPR001207">
    <property type="entry name" value="Transposase_mutator"/>
</dbReference>
<comment type="caution">
    <text evidence="8">The sequence shown here is derived from an EMBL/GenBank/DDBJ whole genome shotgun (WGS) entry which is preliminary data.</text>
</comment>
<evidence type="ECO:0000256" key="5">
    <source>
        <dbReference type="ARBA" id="ARBA00023172"/>
    </source>
</evidence>
<feature type="region of interest" description="Disordered" evidence="7">
    <location>
        <begin position="72"/>
        <end position="93"/>
    </location>
</feature>
<evidence type="ECO:0000313" key="8">
    <source>
        <dbReference type="EMBL" id="PCS21778.1"/>
    </source>
</evidence>
<accession>A0A2A5T0Y4</accession>